<gene>
    <name evidence="2" type="ORF">OFAG_02228</name>
</gene>
<dbReference type="Proteomes" id="UP000003973">
    <property type="component" value="Unassembled WGS sequence"/>
</dbReference>
<organism evidence="2 3">
    <name type="scientific">Oxalobacter paraformigenes</name>
    <dbReference type="NCBI Taxonomy" id="556268"/>
    <lineage>
        <taxon>Bacteria</taxon>
        <taxon>Pseudomonadati</taxon>
        <taxon>Pseudomonadota</taxon>
        <taxon>Betaproteobacteria</taxon>
        <taxon>Burkholderiales</taxon>
        <taxon>Oxalobacteraceae</taxon>
        <taxon>Oxalobacter</taxon>
    </lineage>
</organism>
<evidence type="ECO:0000313" key="3">
    <source>
        <dbReference type="Proteomes" id="UP000003973"/>
    </source>
</evidence>
<accession>T5LUN2</accession>
<name>T5LUN2_9BURK</name>
<protein>
    <recommendedName>
        <fullName evidence="1">DUF4376 domain-containing protein</fullName>
    </recommendedName>
</protein>
<dbReference type="Pfam" id="PF14301">
    <property type="entry name" value="DUF4376"/>
    <property type="match status" value="1"/>
</dbReference>
<sequence length="183" mass="20222">MKYGIAENHQFVLIDDDLTRLENTLAFMPPYKVEQIAEYADDEVEQGHNGNWYEKGHAPQKPLNEARSAKLAELNAAFAEASANAHCRSSLGFEINADETANRNVTSLIVALEAAGEETVPFCAFDNRFHDVTLAQLKTMQLDIIANARALYARKWALREAIGKAASVEELDAITIVFSGEHA</sequence>
<proteinExistence type="predicted"/>
<comment type="caution">
    <text evidence="2">The sequence shown here is derived from an EMBL/GenBank/DDBJ whole genome shotgun (WGS) entry which is preliminary data.</text>
</comment>
<reference evidence="2" key="1">
    <citation type="submission" date="2011-10" db="EMBL/GenBank/DDBJ databases">
        <title>The Genome Sequence of Oxalobacter formigenes HOxBLS.</title>
        <authorList>
            <consortium name="The Broad Institute Genome Sequencing Platform"/>
            <person name="Earl A."/>
            <person name="Ward D."/>
            <person name="Feldgarden M."/>
            <person name="Gevers D."/>
            <person name="Allison M.J."/>
            <person name="Humphrey S."/>
            <person name="Young S.K."/>
            <person name="Zeng Q."/>
            <person name="Gargeya S."/>
            <person name="Fitzgerald M."/>
            <person name="Haas B."/>
            <person name="Abouelleil A."/>
            <person name="Alvarado L."/>
            <person name="Arachchi H.M."/>
            <person name="Berlin A."/>
            <person name="Brown A."/>
            <person name="Chapman S.B."/>
            <person name="Chen Z."/>
            <person name="Dunbar C."/>
            <person name="Freedman E."/>
            <person name="Gearin G."/>
            <person name="Goldberg J."/>
            <person name="Griggs A."/>
            <person name="Gujja S."/>
            <person name="Heiman D."/>
            <person name="Howarth C."/>
            <person name="Larson L."/>
            <person name="Lui A."/>
            <person name="MacDonald P.J.P."/>
            <person name="Montmayeur A."/>
            <person name="Murphy C."/>
            <person name="Neiman D."/>
            <person name="Pearson M."/>
            <person name="Priest M."/>
            <person name="Roberts A."/>
            <person name="Saif S."/>
            <person name="Shea T."/>
            <person name="Shenoy N."/>
            <person name="Sisk P."/>
            <person name="Stolte C."/>
            <person name="Sykes S."/>
            <person name="Wortman J."/>
            <person name="Nusbaum C."/>
            <person name="Birren B."/>
        </authorList>
    </citation>
    <scope>NUCLEOTIDE SEQUENCE [LARGE SCALE GENOMIC DNA]</scope>
    <source>
        <strain evidence="2">HOxBLS</strain>
    </source>
</reference>
<dbReference type="InterPro" id="IPR025484">
    <property type="entry name" value="DUF4376"/>
</dbReference>
<keyword evidence="3" id="KW-1185">Reference proteome</keyword>
<evidence type="ECO:0000313" key="2">
    <source>
        <dbReference type="EMBL" id="EQM95203.1"/>
    </source>
</evidence>
<dbReference type="EMBL" id="ACDP02000021">
    <property type="protein sequence ID" value="EQM95203.1"/>
    <property type="molecule type" value="Genomic_DNA"/>
</dbReference>
<evidence type="ECO:0000259" key="1">
    <source>
        <dbReference type="Pfam" id="PF14301"/>
    </source>
</evidence>
<dbReference type="RefSeq" id="WP_020995042.1">
    <property type="nucleotide sequence ID" value="NZ_KI392031.1"/>
</dbReference>
<dbReference type="AlphaFoldDB" id="T5LUN2"/>
<feature type="domain" description="DUF4376" evidence="1">
    <location>
        <begin position="65"/>
        <end position="174"/>
    </location>
</feature>
<dbReference type="HOGENOM" id="CLU_1365085_0_0_4"/>